<dbReference type="Pfam" id="PF02786">
    <property type="entry name" value="CPSase_L_D2"/>
    <property type="match status" value="1"/>
</dbReference>
<organism evidence="9 10">
    <name type="scientific">Ramlibacter albus</name>
    <dbReference type="NCBI Taxonomy" id="2079448"/>
    <lineage>
        <taxon>Bacteria</taxon>
        <taxon>Pseudomonadati</taxon>
        <taxon>Pseudomonadota</taxon>
        <taxon>Betaproteobacteria</taxon>
        <taxon>Burkholderiales</taxon>
        <taxon>Comamonadaceae</taxon>
        <taxon>Ramlibacter</taxon>
    </lineage>
</organism>
<comment type="cofactor">
    <cofactor evidence="1">
        <name>biotin</name>
        <dbReference type="ChEBI" id="CHEBI:57586"/>
    </cofactor>
</comment>
<feature type="domain" description="ATP-grasp" evidence="7">
    <location>
        <begin position="120"/>
        <end position="316"/>
    </location>
</feature>
<dbReference type="GO" id="GO:0016874">
    <property type="term" value="F:ligase activity"/>
    <property type="evidence" value="ECO:0007669"/>
    <property type="project" value="UniProtKB-KW"/>
</dbReference>
<dbReference type="InterPro" id="IPR000089">
    <property type="entry name" value="Biotin_lipoyl"/>
</dbReference>
<evidence type="ECO:0000313" key="9">
    <source>
        <dbReference type="EMBL" id="MBC5762870.1"/>
    </source>
</evidence>
<accession>A0A923M2U2</accession>
<dbReference type="Gene3D" id="2.40.50.100">
    <property type="match status" value="1"/>
</dbReference>
<evidence type="ECO:0000256" key="6">
    <source>
        <dbReference type="PROSITE-ProRule" id="PRU00409"/>
    </source>
</evidence>
<proteinExistence type="predicted"/>
<protein>
    <submittedName>
        <fullName evidence="9">ATP-grasp domain-containing protein</fullName>
    </submittedName>
</protein>
<dbReference type="GO" id="GO:0005524">
    <property type="term" value="F:ATP binding"/>
    <property type="evidence" value="ECO:0007669"/>
    <property type="project" value="UniProtKB-UniRule"/>
</dbReference>
<keyword evidence="4 6" id="KW-0067">ATP-binding</keyword>
<keyword evidence="10" id="KW-1185">Reference proteome</keyword>
<dbReference type="InterPro" id="IPR011053">
    <property type="entry name" value="Single_hybrid_motif"/>
</dbReference>
<dbReference type="SMART" id="SM00878">
    <property type="entry name" value="Biotin_carb_C"/>
    <property type="match status" value="1"/>
</dbReference>
<comment type="caution">
    <text evidence="9">The sequence shown here is derived from an EMBL/GenBank/DDBJ whole genome shotgun (WGS) entry which is preliminary data.</text>
</comment>
<evidence type="ECO:0000256" key="2">
    <source>
        <dbReference type="ARBA" id="ARBA00022598"/>
    </source>
</evidence>
<dbReference type="SUPFAM" id="SSF52440">
    <property type="entry name" value="PreATP-grasp domain"/>
    <property type="match status" value="1"/>
</dbReference>
<gene>
    <name evidence="9" type="ORF">H8R02_00280</name>
</gene>
<dbReference type="InterPro" id="IPR011761">
    <property type="entry name" value="ATP-grasp"/>
</dbReference>
<dbReference type="EMBL" id="JACORU010000001">
    <property type="protein sequence ID" value="MBC5762870.1"/>
    <property type="molecule type" value="Genomic_DNA"/>
</dbReference>
<dbReference type="AlphaFoldDB" id="A0A923M2U2"/>
<evidence type="ECO:0000256" key="1">
    <source>
        <dbReference type="ARBA" id="ARBA00001953"/>
    </source>
</evidence>
<dbReference type="RefSeq" id="WP_187079355.1">
    <property type="nucleotide sequence ID" value="NZ_JACORU010000001.1"/>
</dbReference>
<name>A0A923M2U2_9BURK</name>
<dbReference type="InterPro" id="IPR016185">
    <property type="entry name" value="PreATP-grasp_dom_sf"/>
</dbReference>
<sequence>MFRKVLVANRGEIACRIARTCRRLGVTPIGVHSSADRDSLHTAMMERSIAIGGATAAESYLRIDAVVEAALRTGAQAIHPGYGFLAENPAFAEAVEAAGLVFIGPAADTLRRLGHKGQAKAEARAASIPVLAGGEAASDRAEEVALRARELGLPVLLKPAAGGGGKGMHVVRQERELAPSIATAMREARSAFGDAALIVEPYVERGRHVEVQVAGDGRGEVIHLFERECTLQRRHQKLVEEAPAAPLPDGLRDRLLEDAVRLARRMDYRCVGTVEFLVAGDSYWFLEVNPRLQVEHPVTEEVTGLDIVELMLRVCSGEGLPVRQDDVRVRGHAIEARLCAEDAEHDFLPATGTIEQLWLPGGAVRVETGVRAGSVVTSHYDSLLAKLIIHADGRGEALDCASAALEATRVLGVTTNADFLRRLLAQPEVRDATFHTRSIDEWLAQPAGSSAVPLELVAAAGLWWMLDERTRAPDWGAWSAPDVICWQMHAGGDPIALVPAVLLVDGPRRHEVFLGIPAADGFTTVRVGDAQFRIALRPLGNGLWQWECGGEVRTLAASRRDSSLFLQAGGASHELQVSAYLARAAAGSAGSGELRTPMMGTILATHAVVGQRVRAGDAVVTMESMKMEMRICAEHDSVVASLSVVAGDTVERGRVVAVMSADATASPA</sequence>
<keyword evidence="5" id="KW-0092">Biotin</keyword>
<dbReference type="SUPFAM" id="SSF56059">
    <property type="entry name" value="Glutathione synthetase ATP-binding domain-like"/>
    <property type="match status" value="1"/>
</dbReference>
<dbReference type="CDD" id="cd06850">
    <property type="entry name" value="biotinyl_domain"/>
    <property type="match status" value="1"/>
</dbReference>
<dbReference type="InterPro" id="IPR011054">
    <property type="entry name" value="Rudment_hybrid_motif"/>
</dbReference>
<evidence type="ECO:0000259" key="8">
    <source>
        <dbReference type="PROSITE" id="PS50979"/>
    </source>
</evidence>
<reference evidence="9" key="1">
    <citation type="submission" date="2020-08" db="EMBL/GenBank/DDBJ databases">
        <title>Ramlibacter sp. GTP1 16S ribosomal RNA gene genome sequencing and assembly.</title>
        <authorList>
            <person name="Kang M."/>
        </authorList>
    </citation>
    <scope>NUCLEOTIDE SEQUENCE</scope>
    <source>
        <strain evidence="9">GTP1</strain>
    </source>
</reference>
<dbReference type="Pfam" id="PF02785">
    <property type="entry name" value="Biotin_carb_C"/>
    <property type="match status" value="1"/>
</dbReference>
<keyword evidence="2" id="KW-0436">Ligase</keyword>
<evidence type="ECO:0000313" key="10">
    <source>
        <dbReference type="Proteomes" id="UP000596827"/>
    </source>
</evidence>
<dbReference type="Pfam" id="PF00289">
    <property type="entry name" value="Biotin_carb_N"/>
    <property type="match status" value="1"/>
</dbReference>
<dbReference type="PROSITE" id="PS50975">
    <property type="entry name" value="ATP_GRASP"/>
    <property type="match status" value="1"/>
</dbReference>
<dbReference type="GO" id="GO:0046872">
    <property type="term" value="F:metal ion binding"/>
    <property type="evidence" value="ECO:0007669"/>
    <property type="project" value="InterPro"/>
</dbReference>
<evidence type="ECO:0000256" key="3">
    <source>
        <dbReference type="ARBA" id="ARBA00022741"/>
    </source>
</evidence>
<dbReference type="InterPro" id="IPR011764">
    <property type="entry name" value="Biotin_carboxylation_dom"/>
</dbReference>
<evidence type="ECO:0000256" key="4">
    <source>
        <dbReference type="ARBA" id="ARBA00022840"/>
    </source>
</evidence>
<evidence type="ECO:0000256" key="5">
    <source>
        <dbReference type="ARBA" id="ARBA00023267"/>
    </source>
</evidence>
<dbReference type="PROSITE" id="PS50979">
    <property type="entry name" value="BC"/>
    <property type="match status" value="1"/>
</dbReference>
<dbReference type="Gene3D" id="3.30.470.20">
    <property type="entry name" value="ATP-grasp fold, B domain"/>
    <property type="match status" value="1"/>
</dbReference>
<feature type="domain" description="Biotin carboxylation" evidence="8">
    <location>
        <begin position="1"/>
        <end position="444"/>
    </location>
</feature>
<dbReference type="InterPro" id="IPR005482">
    <property type="entry name" value="Biotin_COase_C"/>
</dbReference>
<dbReference type="PROSITE" id="PS00867">
    <property type="entry name" value="CPSASE_2"/>
    <property type="match status" value="1"/>
</dbReference>
<dbReference type="SUPFAM" id="SSF51246">
    <property type="entry name" value="Rudiment single hybrid motif"/>
    <property type="match status" value="1"/>
</dbReference>
<dbReference type="InterPro" id="IPR005481">
    <property type="entry name" value="BC-like_N"/>
</dbReference>
<dbReference type="InterPro" id="IPR005479">
    <property type="entry name" value="CPAse_ATP-bd"/>
</dbReference>
<evidence type="ECO:0000259" key="7">
    <source>
        <dbReference type="PROSITE" id="PS50975"/>
    </source>
</evidence>
<dbReference type="InterPro" id="IPR050856">
    <property type="entry name" value="Biotin_carboxylase_complex"/>
</dbReference>
<dbReference type="PANTHER" id="PTHR18866:SF33">
    <property type="entry name" value="METHYLCROTONOYL-COA CARBOXYLASE SUBUNIT ALPHA, MITOCHONDRIAL-RELATED"/>
    <property type="match status" value="1"/>
</dbReference>
<dbReference type="SUPFAM" id="SSF51230">
    <property type="entry name" value="Single hybrid motif"/>
    <property type="match status" value="1"/>
</dbReference>
<dbReference type="Pfam" id="PF00364">
    <property type="entry name" value="Biotin_lipoyl"/>
    <property type="match status" value="1"/>
</dbReference>
<keyword evidence="3 6" id="KW-0547">Nucleotide-binding</keyword>
<dbReference type="Proteomes" id="UP000596827">
    <property type="component" value="Unassembled WGS sequence"/>
</dbReference>
<dbReference type="PANTHER" id="PTHR18866">
    <property type="entry name" value="CARBOXYLASE:PYRUVATE/ACETYL-COA/PROPIONYL-COA CARBOXYLASE"/>
    <property type="match status" value="1"/>
</dbReference>